<accession>A0A9X1PGQ9</accession>
<keyword evidence="3" id="KW-1185">Reference proteome</keyword>
<dbReference type="RefSeq" id="WP_234615824.1">
    <property type="nucleotide sequence ID" value="NZ_CP098806.1"/>
</dbReference>
<keyword evidence="1" id="KW-0732">Signal</keyword>
<evidence type="ECO:0000256" key="1">
    <source>
        <dbReference type="SAM" id="SignalP"/>
    </source>
</evidence>
<dbReference type="AlphaFoldDB" id="A0A9X1PGQ9"/>
<feature type="chain" id="PRO_5040724925" evidence="1">
    <location>
        <begin position="26"/>
        <end position="154"/>
    </location>
</feature>
<dbReference type="Pfam" id="PF26622">
    <property type="entry name" value="DUF8199"/>
    <property type="match status" value="1"/>
</dbReference>
<feature type="signal peptide" evidence="1">
    <location>
        <begin position="1"/>
        <end position="25"/>
    </location>
</feature>
<dbReference type="EMBL" id="JAJTTA010000005">
    <property type="protein sequence ID" value="MCF0042987.1"/>
    <property type="molecule type" value="Genomic_DNA"/>
</dbReference>
<name>A0A9X1PGQ9_9BACT</name>
<proteinExistence type="predicted"/>
<reference evidence="2" key="1">
    <citation type="submission" date="2021-12" db="EMBL/GenBank/DDBJ databases">
        <title>Novel species in genus Dyadobacter.</title>
        <authorList>
            <person name="Ma C."/>
        </authorList>
    </citation>
    <scope>NUCLEOTIDE SEQUENCE</scope>
    <source>
        <strain evidence="2">CY399</strain>
    </source>
</reference>
<gene>
    <name evidence="2" type="ORF">LXM24_22990</name>
</gene>
<dbReference type="InterPro" id="IPR058512">
    <property type="entry name" value="DUF8199"/>
</dbReference>
<protein>
    <submittedName>
        <fullName evidence="2">Uncharacterized protein</fullName>
    </submittedName>
</protein>
<evidence type="ECO:0000313" key="3">
    <source>
        <dbReference type="Proteomes" id="UP001139700"/>
    </source>
</evidence>
<sequence>MKSNLHRSITVFMAFLVLMSSTGFAFIEHECLVRGKSVQVVTDLKKDSSEEKVGSSCCAKSKKLKEAKGTFFKKTDCCKESQTFEKLQVTTSSGHELAKLLKSWNADHLFFIPRGFLPLIEQETGANAPPDPDISFSSRLHGKIMRYAIQSLLI</sequence>
<organism evidence="2 3">
    <name type="scientific">Dyadobacter fanqingshengii</name>
    <dbReference type="NCBI Taxonomy" id="2906443"/>
    <lineage>
        <taxon>Bacteria</taxon>
        <taxon>Pseudomonadati</taxon>
        <taxon>Bacteroidota</taxon>
        <taxon>Cytophagia</taxon>
        <taxon>Cytophagales</taxon>
        <taxon>Spirosomataceae</taxon>
        <taxon>Dyadobacter</taxon>
    </lineage>
</organism>
<evidence type="ECO:0000313" key="2">
    <source>
        <dbReference type="EMBL" id="MCF0042987.1"/>
    </source>
</evidence>
<comment type="caution">
    <text evidence="2">The sequence shown here is derived from an EMBL/GenBank/DDBJ whole genome shotgun (WGS) entry which is preliminary data.</text>
</comment>
<dbReference type="Proteomes" id="UP001139700">
    <property type="component" value="Unassembled WGS sequence"/>
</dbReference>